<organism evidence="2 3">
    <name type="scientific">Stenotrophomonas maltophilia</name>
    <name type="common">Pseudomonas maltophilia</name>
    <name type="synonym">Xanthomonas maltophilia</name>
    <dbReference type="NCBI Taxonomy" id="40324"/>
    <lineage>
        <taxon>Bacteria</taxon>
        <taxon>Pseudomonadati</taxon>
        <taxon>Pseudomonadota</taxon>
        <taxon>Gammaproteobacteria</taxon>
        <taxon>Lysobacterales</taxon>
        <taxon>Lysobacteraceae</taxon>
        <taxon>Stenotrophomonas</taxon>
        <taxon>Stenotrophomonas maltophilia group</taxon>
    </lineage>
</organism>
<evidence type="ECO:0000313" key="2">
    <source>
        <dbReference type="EMBL" id="MDZ5767261.1"/>
    </source>
</evidence>
<feature type="domain" description="Helicase ATP-binding" evidence="1">
    <location>
        <begin position="104"/>
        <end position="445"/>
    </location>
</feature>
<dbReference type="EMBL" id="JAXRVB010000074">
    <property type="protein sequence ID" value="MDZ5767261.1"/>
    <property type="molecule type" value="Genomic_DNA"/>
</dbReference>
<comment type="caution">
    <text evidence="2">The sequence shown here is derived from an EMBL/GenBank/DDBJ whole genome shotgun (WGS) entry which is preliminary data.</text>
</comment>
<evidence type="ECO:0000259" key="1">
    <source>
        <dbReference type="PROSITE" id="PS51192"/>
    </source>
</evidence>
<reference evidence="2" key="1">
    <citation type="submission" date="2023-12" db="EMBL/GenBank/DDBJ databases">
        <title>'Antibacterial potential of Stenotrophomonas maltophilia cystic fibrosis isolates' (manuscript under preparation).</title>
        <authorList>
            <person name="Crisan C.V."/>
            <person name="Pettis M."/>
            <person name="Goldberg J.B."/>
        </authorList>
    </citation>
    <scope>NUCLEOTIDE SEQUENCE</scope>
    <source>
        <strain evidence="2">CCV129</strain>
    </source>
</reference>
<keyword evidence="2" id="KW-0347">Helicase</keyword>
<sequence>MDNPVKAYERIKEGIRLYIQSAFKTNSRSFEADREKLLKKSGVLFQDAYLEPVPAYASGKSLKDLEAGDLPGMDEAGVDAFKRIVGAGLFDSNFPLYKHQQRMLMESMKGKHCVVVTGTGSGKTESFLLPVLGTIIREGIDIWADCKSFASPWPERSLRHQVQRNCLRRESRAAAVRALVLYPMNALVEDQVSRLRKALDSSPVRAALDEVLGGNRIRFGRYNGNTPVSGHPIDTSGKRNRSKIDECNGAIDKAIEESEAIDVLVARRKAEYESLAEKLGALPVGHQDRPAEDEVKEAKSKYEKALQARLFVPNLSIDSGEMFHRWEMQQNPPDILVTNTSMLSIMLMRHKHPEYANDTADADIFDKTKAWLAADERHVFQLVVDELHLYRESAGTEVAYLVRLLLGRLGLSPGHKQLRILASSASLEGEEAYDFLGQFFGIGRGNDAKAAFHIEKGEAKFDPGSSADLGDEVARELIGLVSAYDAGQWKEPALAASALLKDWEWQERLLAPFSHGNRLIATSLVNVAGFWFPRLGEEDRSKAAEGLFLMLAEVSQKNTFKSALPRFRFHWMARNIDGLWATIRPVGTPEDPRRLVGTLSPEPSLNAGSQGMGRVLEVLYCECCGTQLLCGNKTEFRETTKGPARKTRTRFELTALPSDIDDLPERSTDGRTDAKAYDSLGVVWMGKDGSGIDGAWDQVGFERGSGIKRKAEWRMARIQQDSGVVTLDGGEAEGLPCYWLDMKAGDHDLIPAMPQRCPNCGIDYSEKRGGRLAPIRAFATGLSKVSHMLATSLVGQLPAGDRRKLVAFSDSRESAAKLALDVETEHWGHLLRSMLHSELRQKSSLSLDLLKKKFWDLIDEGHAERADEILAELEVPQDVRSSLDN</sequence>
<keyword evidence="2" id="KW-0067">ATP-binding</keyword>
<dbReference type="PROSITE" id="PS51192">
    <property type="entry name" value="HELICASE_ATP_BIND_1"/>
    <property type="match status" value="1"/>
</dbReference>
<dbReference type="AlphaFoldDB" id="A0AAJ2WPZ8"/>
<dbReference type="InterPro" id="IPR011545">
    <property type="entry name" value="DEAD/DEAH_box_helicase_dom"/>
</dbReference>
<gene>
    <name evidence="2" type="ORF">U4I38_22625</name>
</gene>
<dbReference type="GO" id="GO:0036297">
    <property type="term" value="P:interstrand cross-link repair"/>
    <property type="evidence" value="ECO:0007669"/>
    <property type="project" value="TreeGrafter"/>
</dbReference>
<dbReference type="GO" id="GO:0006289">
    <property type="term" value="P:nucleotide-excision repair"/>
    <property type="evidence" value="ECO:0007669"/>
    <property type="project" value="TreeGrafter"/>
</dbReference>
<dbReference type="InterPro" id="IPR014001">
    <property type="entry name" value="Helicase_ATP-bd"/>
</dbReference>
<evidence type="ECO:0000313" key="3">
    <source>
        <dbReference type="Proteomes" id="UP001288387"/>
    </source>
</evidence>
<accession>A0AAJ2WPZ8</accession>
<dbReference type="Pfam" id="PF00270">
    <property type="entry name" value="DEAD"/>
    <property type="match status" value="1"/>
</dbReference>
<dbReference type="PANTHER" id="PTHR47957:SF3">
    <property type="entry name" value="ATP-DEPENDENT HELICASE HRQ1"/>
    <property type="match status" value="1"/>
</dbReference>
<dbReference type="SUPFAM" id="SSF52540">
    <property type="entry name" value="P-loop containing nucleoside triphosphate hydrolases"/>
    <property type="match status" value="1"/>
</dbReference>
<dbReference type="InterPro" id="IPR027417">
    <property type="entry name" value="P-loop_NTPase"/>
</dbReference>
<dbReference type="GO" id="GO:0005524">
    <property type="term" value="F:ATP binding"/>
    <property type="evidence" value="ECO:0007669"/>
    <property type="project" value="InterPro"/>
</dbReference>
<dbReference type="GO" id="GO:0043138">
    <property type="term" value="F:3'-5' DNA helicase activity"/>
    <property type="evidence" value="ECO:0007669"/>
    <property type="project" value="TreeGrafter"/>
</dbReference>
<dbReference type="PANTHER" id="PTHR47957">
    <property type="entry name" value="ATP-DEPENDENT HELICASE HRQ1"/>
    <property type="match status" value="1"/>
</dbReference>
<proteinExistence type="predicted"/>
<keyword evidence="2" id="KW-0378">Hydrolase</keyword>
<dbReference type="SMART" id="SM00487">
    <property type="entry name" value="DEXDc"/>
    <property type="match status" value="1"/>
</dbReference>
<feature type="non-terminal residue" evidence="2">
    <location>
        <position position="885"/>
    </location>
</feature>
<protein>
    <submittedName>
        <fullName evidence="2">DEAD/DEAH box helicase</fullName>
    </submittedName>
</protein>
<dbReference type="Gene3D" id="3.40.50.300">
    <property type="entry name" value="P-loop containing nucleotide triphosphate hydrolases"/>
    <property type="match status" value="2"/>
</dbReference>
<keyword evidence="2" id="KW-0547">Nucleotide-binding</keyword>
<dbReference type="Proteomes" id="UP001288387">
    <property type="component" value="Unassembled WGS sequence"/>
</dbReference>
<name>A0AAJ2WPZ8_STEMA</name>
<dbReference type="GO" id="GO:0003676">
    <property type="term" value="F:nucleic acid binding"/>
    <property type="evidence" value="ECO:0007669"/>
    <property type="project" value="InterPro"/>
</dbReference>
<dbReference type="RefSeq" id="WP_322540614.1">
    <property type="nucleotide sequence ID" value="NZ_JAXRVB010000074.1"/>
</dbReference>